<accession>A0AAW1PUX4</accession>
<evidence type="ECO:0000313" key="4">
    <source>
        <dbReference type="Proteomes" id="UP001465755"/>
    </source>
</evidence>
<keyword evidence="2" id="KW-1133">Transmembrane helix</keyword>
<dbReference type="InterPro" id="IPR032751">
    <property type="entry name" value="Fuseless"/>
</dbReference>
<feature type="transmembrane region" description="Helical" evidence="2">
    <location>
        <begin position="145"/>
        <end position="163"/>
    </location>
</feature>
<feature type="transmembrane region" description="Helical" evidence="2">
    <location>
        <begin position="169"/>
        <end position="192"/>
    </location>
</feature>
<evidence type="ECO:0000256" key="1">
    <source>
        <dbReference type="SAM" id="MobiDB-lite"/>
    </source>
</evidence>
<dbReference type="EMBL" id="JALJOQ010000008">
    <property type="protein sequence ID" value="KAK9812236.1"/>
    <property type="molecule type" value="Genomic_DNA"/>
</dbReference>
<keyword evidence="2" id="KW-0812">Transmembrane</keyword>
<sequence length="206" mass="22733">MPETDATSVVVEGLDRPLLSESAADEAEPIESGKKGSLDRIRSTRIRSQRFNSMRSVNFGDDVAFKITVRSQSRGPDDFPGIEEGEEITDSHMDIDVCHNTVSEAIQGAVENAVQEVVQDAVQGAVQDAVQQVMDDTRVKFDVRANFYTLIAITGVVIFWRGVWTTWDYFFGFAIWSELGAIATGLGIMVFFRLMHLPLLDGLPSG</sequence>
<keyword evidence="4" id="KW-1185">Reference proteome</keyword>
<keyword evidence="2" id="KW-0472">Membrane</keyword>
<dbReference type="Pfam" id="PF15993">
    <property type="entry name" value="Fuseless"/>
    <property type="match status" value="1"/>
</dbReference>
<evidence type="ECO:0000256" key="2">
    <source>
        <dbReference type="SAM" id="Phobius"/>
    </source>
</evidence>
<feature type="region of interest" description="Disordered" evidence="1">
    <location>
        <begin position="1"/>
        <end position="39"/>
    </location>
</feature>
<dbReference type="Proteomes" id="UP001465755">
    <property type="component" value="Unassembled WGS sequence"/>
</dbReference>
<evidence type="ECO:0000313" key="3">
    <source>
        <dbReference type="EMBL" id="KAK9812236.1"/>
    </source>
</evidence>
<comment type="caution">
    <text evidence="3">The sequence shown here is derived from an EMBL/GenBank/DDBJ whole genome shotgun (WGS) entry which is preliminary data.</text>
</comment>
<reference evidence="3 4" key="1">
    <citation type="journal article" date="2024" name="Nat. Commun.">
        <title>Phylogenomics reveals the evolutionary origins of lichenization in chlorophyte algae.</title>
        <authorList>
            <person name="Puginier C."/>
            <person name="Libourel C."/>
            <person name="Otte J."/>
            <person name="Skaloud P."/>
            <person name="Haon M."/>
            <person name="Grisel S."/>
            <person name="Petersen M."/>
            <person name="Berrin J.G."/>
            <person name="Delaux P.M."/>
            <person name="Dal Grande F."/>
            <person name="Keller J."/>
        </authorList>
    </citation>
    <scope>NUCLEOTIDE SEQUENCE [LARGE SCALE GENOMIC DNA]</scope>
    <source>
        <strain evidence="3 4">SAG 2036</strain>
    </source>
</reference>
<gene>
    <name evidence="3" type="ORF">WJX73_006111</name>
</gene>
<organism evidence="3 4">
    <name type="scientific">Symbiochloris irregularis</name>
    <dbReference type="NCBI Taxonomy" id="706552"/>
    <lineage>
        <taxon>Eukaryota</taxon>
        <taxon>Viridiplantae</taxon>
        <taxon>Chlorophyta</taxon>
        <taxon>core chlorophytes</taxon>
        <taxon>Trebouxiophyceae</taxon>
        <taxon>Trebouxiales</taxon>
        <taxon>Trebouxiaceae</taxon>
        <taxon>Symbiochloris</taxon>
    </lineage>
</organism>
<name>A0AAW1PUX4_9CHLO</name>
<proteinExistence type="predicted"/>
<dbReference type="AlphaFoldDB" id="A0AAW1PUX4"/>
<protein>
    <submittedName>
        <fullName evidence="3">Uncharacterized protein</fullName>
    </submittedName>
</protein>